<dbReference type="CTD" id="20314949"/>
<dbReference type="EMBL" id="KL596625">
    <property type="protein sequence ID" value="KER33458.1"/>
    <property type="molecule type" value="Genomic_DNA"/>
</dbReference>
<dbReference type="OrthoDB" id="6258030at2759"/>
<proteinExistence type="predicted"/>
<dbReference type="RefSeq" id="XP_009162874.1">
    <property type="nucleotide sequence ID" value="XM_009164610.1"/>
</dbReference>
<dbReference type="GeneID" id="20314949"/>
<organism evidence="2 3">
    <name type="scientific">Opisthorchis viverrini</name>
    <name type="common">Southeast Asian liver fluke</name>
    <dbReference type="NCBI Taxonomy" id="6198"/>
    <lineage>
        <taxon>Eukaryota</taxon>
        <taxon>Metazoa</taxon>
        <taxon>Spiralia</taxon>
        <taxon>Lophotrochozoa</taxon>
        <taxon>Platyhelminthes</taxon>
        <taxon>Trematoda</taxon>
        <taxon>Digenea</taxon>
        <taxon>Opisthorchiida</taxon>
        <taxon>Opisthorchiata</taxon>
        <taxon>Opisthorchiidae</taxon>
        <taxon>Opisthorchis</taxon>
    </lineage>
</organism>
<sequence>MINEQENVGGSVSVDEQKGGWDCGTLRVPEGDSYGSNTELQQQSSNKPQGELSLNLIQDDEGTLQHHRTAEEGIGQTWRRPCTRIKERNATRRRHDTSSLISIHEEQEGRKFDLENAKILA</sequence>
<feature type="compositionally biased region" description="Basic and acidic residues" evidence="1">
    <location>
        <begin position="103"/>
        <end position="121"/>
    </location>
</feature>
<dbReference type="AlphaFoldDB" id="A0A075A154"/>
<feature type="compositionally biased region" description="Polar residues" evidence="1">
    <location>
        <begin position="1"/>
        <end position="10"/>
    </location>
</feature>
<dbReference type="Proteomes" id="UP000054324">
    <property type="component" value="Unassembled WGS sequence"/>
</dbReference>
<reference evidence="2 3" key="1">
    <citation type="submission" date="2013-11" db="EMBL/GenBank/DDBJ databases">
        <title>Opisthorchis viverrini - life in the bile duct.</title>
        <authorList>
            <person name="Young N.D."/>
            <person name="Nagarajan N."/>
            <person name="Lin S.J."/>
            <person name="Korhonen P.K."/>
            <person name="Jex A.R."/>
            <person name="Hall R.S."/>
            <person name="Safavi-Hemami H."/>
            <person name="Kaewkong W."/>
            <person name="Bertrand D."/>
            <person name="Gao S."/>
            <person name="Seet Q."/>
            <person name="Wongkham S."/>
            <person name="Teh B.T."/>
            <person name="Wongkham C."/>
            <person name="Intapan P.M."/>
            <person name="Maleewong W."/>
            <person name="Yang X."/>
            <person name="Hu M."/>
            <person name="Wang Z."/>
            <person name="Hofmann A."/>
            <person name="Sternberg P.W."/>
            <person name="Tan P."/>
            <person name="Wang J."/>
            <person name="Gasser R.B."/>
        </authorList>
    </citation>
    <scope>NUCLEOTIDE SEQUENCE [LARGE SCALE GENOMIC DNA]</scope>
</reference>
<evidence type="ECO:0000313" key="3">
    <source>
        <dbReference type="Proteomes" id="UP000054324"/>
    </source>
</evidence>
<evidence type="ECO:0000313" key="2">
    <source>
        <dbReference type="EMBL" id="KER33458.1"/>
    </source>
</evidence>
<protein>
    <submittedName>
        <fullName evidence="2">Uncharacterized protein</fullName>
    </submittedName>
</protein>
<gene>
    <name evidence="2" type="ORF">T265_00761</name>
</gene>
<dbReference type="KEGG" id="ovi:T265_00761"/>
<evidence type="ECO:0000256" key="1">
    <source>
        <dbReference type="SAM" id="MobiDB-lite"/>
    </source>
</evidence>
<accession>A0A075A154</accession>
<feature type="region of interest" description="Disordered" evidence="1">
    <location>
        <begin position="1"/>
        <end position="121"/>
    </location>
</feature>
<name>A0A075A154_OPIVI</name>
<keyword evidence="3" id="KW-1185">Reference proteome</keyword>
<feature type="compositionally biased region" description="Polar residues" evidence="1">
    <location>
        <begin position="34"/>
        <end position="48"/>
    </location>
</feature>